<dbReference type="Proteomes" id="UP000199400">
    <property type="component" value="Unassembled WGS sequence"/>
</dbReference>
<proteinExistence type="predicted"/>
<organism evidence="1 2">
    <name type="scientific">Nannocystis exedens</name>
    <dbReference type="NCBI Taxonomy" id="54"/>
    <lineage>
        <taxon>Bacteria</taxon>
        <taxon>Pseudomonadati</taxon>
        <taxon>Myxococcota</taxon>
        <taxon>Polyangia</taxon>
        <taxon>Nannocystales</taxon>
        <taxon>Nannocystaceae</taxon>
        <taxon>Nannocystis</taxon>
    </lineage>
</organism>
<gene>
    <name evidence="1" type="ORF">SAMN02745121_08035</name>
</gene>
<accession>A0A1I2HLR3</accession>
<protein>
    <submittedName>
        <fullName evidence="1">Uncharacterized protein</fullName>
    </submittedName>
</protein>
<dbReference type="EMBL" id="FOMX01000044">
    <property type="protein sequence ID" value="SFF30468.1"/>
    <property type="molecule type" value="Genomic_DNA"/>
</dbReference>
<dbReference type="AlphaFoldDB" id="A0A1I2HLR3"/>
<dbReference type="RefSeq" id="WP_170135990.1">
    <property type="nucleotide sequence ID" value="NZ_FOMX01000044.1"/>
</dbReference>
<reference evidence="2" key="1">
    <citation type="submission" date="2016-10" db="EMBL/GenBank/DDBJ databases">
        <authorList>
            <person name="Varghese N."/>
            <person name="Submissions S."/>
        </authorList>
    </citation>
    <scope>NUCLEOTIDE SEQUENCE [LARGE SCALE GENOMIC DNA]</scope>
    <source>
        <strain evidence="2">ATCC 25963</strain>
    </source>
</reference>
<name>A0A1I2HLR3_9BACT</name>
<evidence type="ECO:0000313" key="2">
    <source>
        <dbReference type="Proteomes" id="UP000199400"/>
    </source>
</evidence>
<keyword evidence="2" id="KW-1185">Reference proteome</keyword>
<evidence type="ECO:0000313" key="1">
    <source>
        <dbReference type="EMBL" id="SFF30468.1"/>
    </source>
</evidence>
<sequence length="105" mass="11039">MMGKILGIAALGAFLCGACSREEHEPGATLAQIEAGCKSYCAKASECNKSIRPDSCETRCQNRLNRCRANEQADAVADLEGCAIDTCVDFAACAIGADLQCKFGL</sequence>